<name>A0A8J7K1E4_9NEIS</name>
<dbReference type="EMBL" id="JADFUA010000003">
    <property type="protein sequence ID" value="MBE9609086.1"/>
    <property type="molecule type" value="Genomic_DNA"/>
</dbReference>
<dbReference type="InterPro" id="IPR044150">
    <property type="entry name" value="HDAC_classIV"/>
</dbReference>
<dbReference type="CDD" id="cd09993">
    <property type="entry name" value="HDAC_classIV"/>
    <property type="match status" value="1"/>
</dbReference>
<dbReference type="Proteomes" id="UP000604481">
    <property type="component" value="Unassembled WGS sequence"/>
</dbReference>
<feature type="domain" description="Histone deacetylase" evidence="3">
    <location>
        <begin position="21"/>
        <end position="276"/>
    </location>
</feature>
<evidence type="ECO:0000259" key="3">
    <source>
        <dbReference type="Pfam" id="PF00850"/>
    </source>
</evidence>
<keyword evidence="5" id="KW-1185">Reference proteome</keyword>
<gene>
    <name evidence="4" type="ORF">INR99_06980</name>
</gene>
<protein>
    <submittedName>
        <fullName evidence="4">Histone deacetylase</fullName>
    </submittedName>
</protein>
<dbReference type="PANTHER" id="PTHR10625">
    <property type="entry name" value="HISTONE DEACETYLASE HDAC1-RELATED"/>
    <property type="match status" value="1"/>
</dbReference>
<dbReference type="RefSeq" id="WP_194115607.1">
    <property type="nucleotide sequence ID" value="NZ_JADFUA010000003.1"/>
</dbReference>
<organism evidence="4 5">
    <name type="scientific">Chitinilyticum piscinae</name>
    <dbReference type="NCBI Taxonomy" id="2866724"/>
    <lineage>
        <taxon>Bacteria</taxon>
        <taxon>Pseudomonadati</taxon>
        <taxon>Pseudomonadota</taxon>
        <taxon>Betaproteobacteria</taxon>
        <taxon>Neisseriales</taxon>
        <taxon>Chitinibacteraceae</taxon>
        <taxon>Chitinilyticum</taxon>
    </lineage>
</organism>
<comment type="caution">
    <text evidence="4">The sequence shown here is derived from an EMBL/GenBank/DDBJ whole genome shotgun (WGS) entry which is preliminary data.</text>
</comment>
<dbReference type="InterPro" id="IPR037138">
    <property type="entry name" value="His_deacetylse_dom_sf"/>
</dbReference>
<evidence type="ECO:0000256" key="1">
    <source>
        <dbReference type="ARBA" id="ARBA00005947"/>
    </source>
</evidence>
<evidence type="ECO:0000313" key="5">
    <source>
        <dbReference type="Proteomes" id="UP000604481"/>
    </source>
</evidence>
<dbReference type="AlphaFoldDB" id="A0A8J7K1E4"/>
<evidence type="ECO:0000313" key="4">
    <source>
        <dbReference type="EMBL" id="MBE9609086.1"/>
    </source>
</evidence>
<dbReference type="GO" id="GO:0016787">
    <property type="term" value="F:hydrolase activity"/>
    <property type="evidence" value="ECO:0007669"/>
    <property type="project" value="UniProtKB-KW"/>
</dbReference>
<dbReference type="InterPro" id="IPR023696">
    <property type="entry name" value="Ureohydrolase_dom_sf"/>
</dbReference>
<sequence length="296" mass="31703">MKIIRSDHYPLPLPAGHRFPAAKYRLLYEQVASFAAGLCVDTPLIDEAGLCLAHSADYVGRQVRGELSAAEQRVIGLPWSPELVLRSLASTGATLAACRAALVEGCGVSLAGGTHHAYADHGSGFCVFNDSAVALRVLQREGAVRRALVIDLDVHQGNGTAHMLREDPALFTFSMHGRNNFPFTKETSDWDIELDDGCDDASYLAQLAGALPALFAQALPELVIYLAGADSYAGDRLGKLQLSMAGLAERDRLVLTFCRRFDVPVAVTMAGGYAEPISDTVAIQSETVRQALAQFG</sequence>
<reference evidence="4 5" key="1">
    <citation type="submission" date="2020-10" db="EMBL/GenBank/DDBJ databases">
        <title>The genome sequence of Chitinilyticum litopenaei 4Y14.</title>
        <authorList>
            <person name="Liu Y."/>
        </authorList>
    </citation>
    <scope>NUCLEOTIDE SEQUENCE [LARGE SCALE GENOMIC DNA]</scope>
    <source>
        <strain evidence="4 5">4Y14</strain>
    </source>
</reference>
<keyword evidence="2" id="KW-0378">Hydrolase</keyword>
<comment type="similarity">
    <text evidence="1">Belongs to the histone deacetylase family.</text>
</comment>
<dbReference type="SUPFAM" id="SSF52768">
    <property type="entry name" value="Arginase/deacetylase"/>
    <property type="match status" value="1"/>
</dbReference>
<dbReference type="GO" id="GO:0040029">
    <property type="term" value="P:epigenetic regulation of gene expression"/>
    <property type="evidence" value="ECO:0007669"/>
    <property type="project" value="TreeGrafter"/>
</dbReference>
<dbReference type="GO" id="GO:0004407">
    <property type="term" value="F:histone deacetylase activity"/>
    <property type="evidence" value="ECO:0007669"/>
    <property type="project" value="InterPro"/>
</dbReference>
<dbReference type="PANTHER" id="PTHR10625:SF19">
    <property type="entry name" value="HISTONE DEACETYLASE 12"/>
    <property type="match status" value="1"/>
</dbReference>
<proteinExistence type="inferred from homology"/>
<dbReference type="InterPro" id="IPR023801">
    <property type="entry name" value="His_deacetylse_dom"/>
</dbReference>
<dbReference type="InterPro" id="IPR000286">
    <property type="entry name" value="HDACs"/>
</dbReference>
<dbReference type="Gene3D" id="3.40.800.20">
    <property type="entry name" value="Histone deacetylase domain"/>
    <property type="match status" value="1"/>
</dbReference>
<dbReference type="PRINTS" id="PR01270">
    <property type="entry name" value="HDASUPER"/>
</dbReference>
<accession>A0A8J7K1E4</accession>
<evidence type="ECO:0000256" key="2">
    <source>
        <dbReference type="ARBA" id="ARBA00022801"/>
    </source>
</evidence>
<dbReference type="Pfam" id="PF00850">
    <property type="entry name" value="Hist_deacetyl"/>
    <property type="match status" value="1"/>
</dbReference>